<evidence type="ECO:0000256" key="13">
    <source>
        <dbReference type="ARBA" id="ARBA00023125"/>
    </source>
</evidence>
<keyword evidence="7" id="KW-1048">Host nucleus</keyword>
<evidence type="ECO:0000256" key="5">
    <source>
        <dbReference type="ARBA" id="ARBA00022524"/>
    </source>
</evidence>
<keyword evidence="14" id="KW-1160">Virus entry into host cell</keyword>
<keyword evidence="11" id="KW-0946">Virion</keyword>
<evidence type="ECO:0000313" key="17">
    <source>
        <dbReference type="EMBL" id="QJI53606.1"/>
    </source>
</evidence>
<dbReference type="GO" id="GO:0043657">
    <property type="term" value="C:host cell"/>
    <property type="evidence" value="ECO:0007669"/>
    <property type="project" value="GOC"/>
</dbReference>
<keyword evidence="13" id="KW-0238">DNA-binding</keyword>
<comment type="subcellular location">
    <subcellularLocation>
        <location evidence="1">Host nucleus</location>
    </subcellularLocation>
    <subcellularLocation>
        <location evidence="2">Virion</location>
    </subcellularLocation>
</comment>
<evidence type="ECO:0000256" key="4">
    <source>
        <dbReference type="ARBA" id="ARBA00022431"/>
    </source>
</evidence>
<feature type="transmembrane region" description="Helical" evidence="16">
    <location>
        <begin position="32"/>
        <end position="53"/>
    </location>
</feature>
<evidence type="ECO:0000256" key="6">
    <source>
        <dbReference type="ARBA" id="ARBA00022561"/>
    </source>
</evidence>
<accession>A0A6M3YU46</accession>
<dbReference type="GO" id="GO:0075732">
    <property type="term" value="P:viral penetration into host nucleus"/>
    <property type="evidence" value="ECO:0007669"/>
    <property type="project" value="UniProtKB-KW"/>
</dbReference>
<evidence type="ECO:0000256" key="15">
    <source>
        <dbReference type="ARBA" id="ARBA00046863"/>
    </source>
</evidence>
<comment type="subunit">
    <text evidence="15">Homomultimer. Assembles in the nucleus, presumably in an immature form, then migrates to the cytoplasm once assembled as mature virion. Interacts with Rep; this interaction relocates Rep into the nucleus.</text>
</comment>
<evidence type="ECO:0000256" key="10">
    <source>
        <dbReference type="ARBA" id="ARBA00022804"/>
    </source>
</evidence>
<organism evidence="17">
    <name type="scientific">Circoviridae sp</name>
    <dbReference type="NCBI Taxonomy" id="1954248"/>
    <lineage>
        <taxon>Viruses</taxon>
        <taxon>Monodnaviria</taxon>
        <taxon>Shotokuvirae</taxon>
        <taxon>Cressdnaviricota</taxon>
        <taxon>Arfiviricetes</taxon>
        <taxon>Rohanvirales</taxon>
        <taxon>Nenyaviridae</taxon>
        <taxon>Galvornvirus</taxon>
        <taxon>Galvornvirus isengard</taxon>
    </lineage>
</organism>
<dbReference type="GO" id="GO:0003677">
    <property type="term" value="F:DNA binding"/>
    <property type="evidence" value="ECO:0007669"/>
    <property type="project" value="UniProtKB-KW"/>
</dbReference>
<dbReference type="GO" id="GO:0042025">
    <property type="term" value="C:host cell nucleus"/>
    <property type="evidence" value="ECO:0007669"/>
    <property type="project" value="UniProtKB-SubCell"/>
</dbReference>
<evidence type="ECO:0000256" key="1">
    <source>
        <dbReference type="ARBA" id="ARBA00004147"/>
    </source>
</evidence>
<feature type="transmembrane region" description="Helical" evidence="16">
    <location>
        <begin position="6"/>
        <end position="25"/>
    </location>
</feature>
<proteinExistence type="inferred from homology"/>
<keyword evidence="10" id="KW-1161">Viral attachment to host cell</keyword>
<keyword evidence="16" id="KW-0472">Membrane</keyword>
<name>A0A6M3YU46_9VIRU</name>
<dbReference type="GO" id="GO:0019069">
    <property type="term" value="P:viral capsid assembly"/>
    <property type="evidence" value="ECO:0007669"/>
    <property type="project" value="InterPro"/>
</dbReference>
<protein>
    <submittedName>
        <fullName evidence="17">Capsid protein</fullName>
    </submittedName>
</protein>
<dbReference type="GO" id="GO:0019062">
    <property type="term" value="P:virion attachment to host cell"/>
    <property type="evidence" value="ECO:0007669"/>
    <property type="project" value="UniProtKB-KW"/>
</dbReference>
<keyword evidence="8" id="KW-0945">Host-virus interaction</keyword>
<evidence type="ECO:0000256" key="14">
    <source>
        <dbReference type="ARBA" id="ARBA00023296"/>
    </source>
</evidence>
<dbReference type="Pfam" id="PF02443">
    <property type="entry name" value="Circo_capsid"/>
    <property type="match status" value="1"/>
</dbReference>
<evidence type="ECO:0000256" key="2">
    <source>
        <dbReference type="ARBA" id="ARBA00004328"/>
    </source>
</evidence>
<keyword evidence="16" id="KW-0812">Transmembrane</keyword>
<evidence type="ECO:0000256" key="12">
    <source>
        <dbReference type="ARBA" id="ARBA00022890"/>
    </source>
</evidence>
<keyword evidence="9" id="KW-1162">Viral penetration into host cytoplasm</keyword>
<dbReference type="InterPro" id="IPR003383">
    <property type="entry name" value="Circovirus_capsid"/>
</dbReference>
<keyword evidence="6" id="KW-0167">Capsid protein</keyword>
<keyword evidence="12" id="KW-1164">Virus endocytosis by host</keyword>
<evidence type="ECO:0000256" key="11">
    <source>
        <dbReference type="ARBA" id="ARBA00022844"/>
    </source>
</evidence>
<dbReference type="EMBL" id="MT138048">
    <property type="protein sequence ID" value="QJI53606.1"/>
    <property type="molecule type" value="Genomic_DNA"/>
</dbReference>
<reference evidence="17" key="1">
    <citation type="submission" date="2020-01" db="EMBL/GenBank/DDBJ databases">
        <title>Viral genomes from wild and zoo birds in China.</title>
        <authorList>
            <person name="Yao Y."/>
            <person name="Shan T."/>
            <person name="Yang S."/>
            <person name="Zhang W."/>
        </authorList>
    </citation>
    <scope>NUCLEOTIDE SEQUENCE</scope>
    <source>
        <strain evidence="17">Zftegr04cir1</strain>
    </source>
</reference>
<evidence type="ECO:0000256" key="3">
    <source>
        <dbReference type="ARBA" id="ARBA00010301"/>
    </source>
</evidence>
<keyword evidence="4" id="KW-1140">T=1 icosahedral capsid protein</keyword>
<dbReference type="GO" id="GO:0075509">
    <property type="term" value="P:endocytosis involved in viral entry into host cell"/>
    <property type="evidence" value="ECO:0007669"/>
    <property type="project" value="UniProtKB-KW"/>
</dbReference>
<dbReference type="InterPro" id="IPR038652">
    <property type="entry name" value="Circovirus_capsid_sf"/>
</dbReference>
<evidence type="ECO:0000256" key="9">
    <source>
        <dbReference type="ARBA" id="ARBA00022595"/>
    </source>
</evidence>
<dbReference type="GO" id="GO:0039615">
    <property type="term" value="C:T=1 icosahedral viral capsid"/>
    <property type="evidence" value="ECO:0007669"/>
    <property type="project" value="UniProtKB-KW"/>
</dbReference>
<evidence type="ECO:0000256" key="7">
    <source>
        <dbReference type="ARBA" id="ARBA00022562"/>
    </source>
</evidence>
<dbReference type="Gene3D" id="2.60.120.950">
    <property type="entry name" value="Circovirus capsid protein"/>
    <property type="match status" value="1"/>
</dbReference>
<sequence length="295" mass="33910">MIAYSQFAAVSFSLRFSFSSGVGLLSVRHQRLTGLSLFVFFAGVAIFGAEVLVPKCRVILTGTPLFFLYRFQNRRRAVGVRRRTRRVIVARPRLRMRRRMPRRRFPNRTTGLYHVVLRDENHFKVSAGVPYKHEWQYKHKSFTQSQAFDYYRINCIVITFTPEHGGPFTRPEDIRVVNFGWIDYDDTSDPTATDINRQGLKKWRCDKTQSFKIYPRCLASRGVNNPSSGERPLNSIQKPGWMNVFYNEVVHLGLKTIFTDPSSADGKTTATPLSYNVGVKCYVSFKQPILSMGSA</sequence>
<keyword evidence="16" id="KW-1133">Transmembrane helix</keyword>
<evidence type="ECO:0000256" key="16">
    <source>
        <dbReference type="SAM" id="Phobius"/>
    </source>
</evidence>
<comment type="similarity">
    <text evidence="3">Belongs to the circoviridae capsid protein family.</text>
</comment>
<evidence type="ECO:0000256" key="8">
    <source>
        <dbReference type="ARBA" id="ARBA00022581"/>
    </source>
</evidence>
<keyword evidence="5" id="KW-1163">Viral penetration into host nucleus</keyword>